<dbReference type="PROSITE" id="PS51257">
    <property type="entry name" value="PROKAR_LIPOPROTEIN"/>
    <property type="match status" value="1"/>
</dbReference>
<gene>
    <name evidence="1" type="ORF">EII40_06625</name>
</gene>
<dbReference type="AlphaFoldDB" id="A0A3P1XT18"/>
<dbReference type="OrthoDB" id="1100630at2"/>
<accession>A0A3P1XT18</accession>
<dbReference type="EMBL" id="RQYS01000024">
    <property type="protein sequence ID" value="RRD61087.1"/>
    <property type="molecule type" value="Genomic_DNA"/>
</dbReference>
<name>A0A3P1XT18_TANFO</name>
<evidence type="ECO:0000313" key="1">
    <source>
        <dbReference type="EMBL" id="RRD61087.1"/>
    </source>
</evidence>
<evidence type="ECO:0008006" key="3">
    <source>
        <dbReference type="Google" id="ProtNLM"/>
    </source>
</evidence>
<protein>
    <recommendedName>
        <fullName evidence="3">Lipoprotein</fullName>
    </recommendedName>
</protein>
<evidence type="ECO:0000313" key="2">
    <source>
        <dbReference type="Proteomes" id="UP000278609"/>
    </source>
</evidence>
<organism evidence="1 2">
    <name type="scientific">Tannerella forsythia</name>
    <name type="common">Bacteroides forsythus</name>
    <dbReference type="NCBI Taxonomy" id="28112"/>
    <lineage>
        <taxon>Bacteria</taxon>
        <taxon>Pseudomonadati</taxon>
        <taxon>Bacteroidota</taxon>
        <taxon>Bacteroidia</taxon>
        <taxon>Bacteroidales</taxon>
        <taxon>Tannerellaceae</taxon>
        <taxon>Tannerella</taxon>
    </lineage>
</organism>
<sequence length="180" mass="20888">MKKMYLLFLSVICLLSGGCEQELEEDKPDTTLSEIIARASHTETFMRSSFVADKGRESVVFTGSDILWFNETTKEIRFQENVSMKNVISIHQSVKIYIGNEYLFSSMICVSSLNSQIFNSLVLYYNMVENKYYLLDGYPEVAVLSDPQEAQKLRNENRQTIASEWKKFIDQLKKEGRYKN</sequence>
<dbReference type="Proteomes" id="UP000278609">
    <property type="component" value="Unassembled WGS sequence"/>
</dbReference>
<reference evidence="1 2" key="1">
    <citation type="submission" date="2018-11" db="EMBL/GenBank/DDBJ databases">
        <title>Genomes From Bacteria Associated with the Canine Oral Cavity: a Test Case for Automated Genome-Based Taxonomic Assignment.</title>
        <authorList>
            <person name="Coil D.A."/>
            <person name="Jospin G."/>
            <person name="Darling A.E."/>
            <person name="Wallis C."/>
            <person name="Davis I.J."/>
            <person name="Harris S."/>
            <person name="Eisen J.A."/>
            <person name="Holcombe L.J."/>
            <person name="O'Flynn C."/>
        </authorList>
    </citation>
    <scope>NUCLEOTIDE SEQUENCE [LARGE SCALE GENOMIC DNA]</scope>
    <source>
        <strain evidence="1 2">OH2617_COT-023</strain>
    </source>
</reference>
<proteinExistence type="predicted"/>
<dbReference type="RefSeq" id="WP_124751487.1">
    <property type="nucleotide sequence ID" value="NZ_RQYS01000024.1"/>
</dbReference>
<comment type="caution">
    <text evidence="1">The sequence shown here is derived from an EMBL/GenBank/DDBJ whole genome shotgun (WGS) entry which is preliminary data.</text>
</comment>